<dbReference type="OrthoDB" id="5411533at2759"/>
<keyword evidence="2 4" id="KW-0694">RNA-binding</keyword>
<dbReference type="GO" id="GO:0003723">
    <property type="term" value="F:RNA binding"/>
    <property type="evidence" value="ECO:0007669"/>
    <property type="project" value="UniProtKB-UniRule"/>
</dbReference>
<keyword evidence="8" id="KW-1185">Reference proteome</keyword>
<dbReference type="EMBL" id="BRYA01001170">
    <property type="protein sequence ID" value="GMI39995.1"/>
    <property type="molecule type" value="Genomic_DNA"/>
</dbReference>
<dbReference type="PANTHER" id="PTHR23139">
    <property type="entry name" value="RNA-BINDING PROTEIN"/>
    <property type="match status" value="1"/>
</dbReference>
<keyword evidence="3" id="KW-0508">mRNA splicing</keyword>
<dbReference type="Proteomes" id="UP001165065">
    <property type="component" value="Unassembled WGS sequence"/>
</dbReference>
<organism evidence="7 8">
    <name type="scientific">Triparma columacea</name>
    <dbReference type="NCBI Taxonomy" id="722753"/>
    <lineage>
        <taxon>Eukaryota</taxon>
        <taxon>Sar</taxon>
        <taxon>Stramenopiles</taxon>
        <taxon>Ochrophyta</taxon>
        <taxon>Bolidophyceae</taxon>
        <taxon>Parmales</taxon>
        <taxon>Triparmaceae</taxon>
        <taxon>Triparma</taxon>
    </lineage>
</organism>
<accession>A0A9W7GB84</accession>
<dbReference type="InterPro" id="IPR012677">
    <property type="entry name" value="Nucleotide-bd_a/b_plait_sf"/>
</dbReference>
<feature type="region of interest" description="Disordered" evidence="5">
    <location>
        <begin position="130"/>
        <end position="150"/>
    </location>
</feature>
<proteinExistence type="predicted"/>
<dbReference type="CDD" id="cd12232">
    <property type="entry name" value="RRM3_U2AF65"/>
    <property type="match status" value="1"/>
</dbReference>
<dbReference type="SMART" id="SM00360">
    <property type="entry name" value="RRM"/>
    <property type="match status" value="3"/>
</dbReference>
<evidence type="ECO:0000256" key="3">
    <source>
        <dbReference type="ARBA" id="ARBA00023187"/>
    </source>
</evidence>
<dbReference type="InterPro" id="IPR000504">
    <property type="entry name" value="RRM_dom"/>
</dbReference>
<evidence type="ECO:0000256" key="1">
    <source>
        <dbReference type="ARBA" id="ARBA00022664"/>
    </source>
</evidence>
<dbReference type="SMART" id="SM00361">
    <property type="entry name" value="RRM_1"/>
    <property type="match status" value="1"/>
</dbReference>
<dbReference type="AlphaFoldDB" id="A0A9W7GB84"/>
<dbReference type="Pfam" id="PF00076">
    <property type="entry name" value="RRM_1"/>
    <property type="match status" value="1"/>
</dbReference>
<evidence type="ECO:0000313" key="7">
    <source>
        <dbReference type="EMBL" id="GMI39995.1"/>
    </source>
</evidence>
<evidence type="ECO:0000256" key="5">
    <source>
        <dbReference type="SAM" id="MobiDB-lite"/>
    </source>
</evidence>
<gene>
    <name evidence="7" type="ORF">TrCOL_g2020</name>
</gene>
<feature type="domain" description="RRM" evidence="6">
    <location>
        <begin position="302"/>
        <end position="389"/>
    </location>
</feature>
<evidence type="ECO:0000256" key="2">
    <source>
        <dbReference type="ARBA" id="ARBA00022884"/>
    </source>
</evidence>
<reference evidence="8" key="1">
    <citation type="journal article" date="2023" name="Commun. Biol.">
        <title>Genome analysis of Parmales, the sister group of diatoms, reveals the evolutionary specialization of diatoms from phago-mixotrophs to photoautotrophs.</title>
        <authorList>
            <person name="Ban H."/>
            <person name="Sato S."/>
            <person name="Yoshikawa S."/>
            <person name="Yamada K."/>
            <person name="Nakamura Y."/>
            <person name="Ichinomiya M."/>
            <person name="Sato N."/>
            <person name="Blanc-Mathieu R."/>
            <person name="Endo H."/>
            <person name="Kuwata A."/>
            <person name="Ogata H."/>
        </authorList>
    </citation>
    <scope>NUCLEOTIDE SEQUENCE [LARGE SCALE GENOMIC DNA]</scope>
</reference>
<feature type="compositionally biased region" description="Polar residues" evidence="5">
    <location>
        <begin position="280"/>
        <end position="291"/>
    </location>
</feature>
<evidence type="ECO:0000313" key="8">
    <source>
        <dbReference type="Proteomes" id="UP001165065"/>
    </source>
</evidence>
<name>A0A9W7GB84_9STRA</name>
<dbReference type="InterPro" id="IPR003954">
    <property type="entry name" value="RRM_euk-type"/>
</dbReference>
<keyword evidence="1" id="KW-0507">mRNA processing</keyword>
<evidence type="ECO:0000256" key="4">
    <source>
        <dbReference type="PROSITE-ProRule" id="PRU00176"/>
    </source>
</evidence>
<comment type="caution">
    <text evidence="7">The sequence shown here is derived from an EMBL/GenBank/DDBJ whole genome shotgun (WGS) entry which is preliminary data.</text>
</comment>
<feature type="region of interest" description="Disordered" evidence="5">
    <location>
        <begin position="272"/>
        <end position="291"/>
    </location>
</feature>
<protein>
    <recommendedName>
        <fullName evidence="6">RRM domain-containing protein</fullName>
    </recommendedName>
</protein>
<evidence type="ECO:0000259" key="6">
    <source>
        <dbReference type="PROSITE" id="PS50102"/>
    </source>
</evidence>
<dbReference type="PROSITE" id="PS50102">
    <property type="entry name" value="RRM"/>
    <property type="match status" value="1"/>
</dbReference>
<dbReference type="SUPFAM" id="SSF54928">
    <property type="entry name" value="RNA-binding domain, RBD"/>
    <property type="match status" value="3"/>
</dbReference>
<sequence>MGGVGLIPIDPLTKIPNLTHPDKTNRELFIGNTGPDVTDQLLMQFLNAAMMKVGLALPKFPEVNGGKPIIQVRVAGKFAFAQTRTEVEAANLLNLNNIPFMGNYLKIIRPSKYSGPHTTSVTWQELTGMVDPNAPKPGAPTGASSGDASRTDTRVFAADDKIFREIFIGNTTEDTNEAELMEFLNTTLFSVGLTHDNNPKPVSKCRVNGKFCFVECVTPEDTALALNIDQVPFKDQQLKLQRPSRYPGVITENITWNEVLEKVMAGEMGQGIKPPVPSLDNPSGKPTTASSISEEKAVVVTKIVRLTGMISPKEDLVEDEDYNDVVLDIKQECETFGKLLDIVVPRLAQPGEGDVFLKYDSEEGASKAIKELKGRTFDGRIVGAESFDEGKFEKKDFV</sequence>
<dbReference type="InterPro" id="IPR035979">
    <property type="entry name" value="RBD_domain_sf"/>
</dbReference>
<dbReference type="GO" id="GO:0008380">
    <property type="term" value="P:RNA splicing"/>
    <property type="evidence" value="ECO:0007669"/>
    <property type="project" value="UniProtKB-KW"/>
</dbReference>
<dbReference type="Gene3D" id="3.30.70.330">
    <property type="match status" value="3"/>
</dbReference>
<dbReference type="GO" id="GO:0006397">
    <property type="term" value="P:mRNA processing"/>
    <property type="evidence" value="ECO:0007669"/>
    <property type="project" value="UniProtKB-KW"/>
</dbReference>